<dbReference type="PANTHER" id="PTHR24260">
    <property type="match status" value="1"/>
</dbReference>
<dbReference type="PRINTS" id="PR00722">
    <property type="entry name" value="CHYMOTRYPSIN"/>
</dbReference>
<dbReference type="EMBL" id="JALNTZ010000008">
    <property type="protein sequence ID" value="KAJ3643193.1"/>
    <property type="molecule type" value="Genomic_DNA"/>
</dbReference>
<dbReference type="Proteomes" id="UP001168821">
    <property type="component" value="Unassembled WGS sequence"/>
</dbReference>
<dbReference type="SMART" id="SM00020">
    <property type="entry name" value="Tryp_SPc"/>
    <property type="match status" value="1"/>
</dbReference>
<dbReference type="SUPFAM" id="SSF50494">
    <property type="entry name" value="Trypsin-like serine proteases"/>
    <property type="match status" value="1"/>
</dbReference>
<keyword evidence="4" id="KW-1185">Reference proteome</keyword>
<dbReference type="InterPro" id="IPR001254">
    <property type="entry name" value="Trypsin_dom"/>
</dbReference>
<reference evidence="3" key="1">
    <citation type="journal article" date="2023" name="G3 (Bethesda)">
        <title>Whole genome assemblies of Zophobas morio and Tenebrio molitor.</title>
        <authorList>
            <person name="Kaur S."/>
            <person name="Stinson S.A."/>
            <person name="diCenzo G.C."/>
        </authorList>
    </citation>
    <scope>NUCLEOTIDE SEQUENCE</scope>
    <source>
        <strain evidence="3">QUZm001</strain>
    </source>
</reference>
<evidence type="ECO:0000259" key="2">
    <source>
        <dbReference type="PROSITE" id="PS50240"/>
    </source>
</evidence>
<feature type="chain" id="PRO_5041220508" description="Peptidase S1 domain-containing protein" evidence="1">
    <location>
        <begin position="17"/>
        <end position="266"/>
    </location>
</feature>
<dbReference type="AlphaFoldDB" id="A0AA38M4P8"/>
<proteinExistence type="predicted"/>
<dbReference type="Pfam" id="PF00089">
    <property type="entry name" value="Trypsin"/>
    <property type="match status" value="1"/>
</dbReference>
<dbReference type="InterPro" id="IPR009003">
    <property type="entry name" value="Peptidase_S1_PA"/>
</dbReference>
<comment type="caution">
    <text evidence="3">The sequence shown here is derived from an EMBL/GenBank/DDBJ whole genome shotgun (WGS) entry which is preliminary data.</text>
</comment>
<dbReference type="CDD" id="cd00190">
    <property type="entry name" value="Tryp_SPc"/>
    <property type="match status" value="1"/>
</dbReference>
<dbReference type="PROSITE" id="PS50240">
    <property type="entry name" value="TRYPSIN_DOM"/>
    <property type="match status" value="1"/>
</dbReference>
<dbReference type="GO" id="GO:0004252">
    <property type="term" value="F:serine-type endopeptidase activity"/>
    <property type="evidence" value="ECO:0007669"/>
    <property type="project" value="InterPro"/>
</dbReference>
<protein>
    <recommendedName>
        <fullName evidence="2">Peptidase S1 domain-containing protein</fullName>
    </recommendedName>
</protein>
<gene>
    <name evidence="3" type="ORF">Zmor_025918</name>
</gene>
<dbReference type="PANTHER" id="PTHR24260:SF136">
    <property type="entry name" value="GH08193P-RELATED"/>
    <property type="match status" value="1"/>
</dbReference>
<sequence>MKFVIVLSLCIISIWGVPLAQKRDFAIRKHHNDLRIIGGNVATAGQFPWDVAIFVESESSSFFCGGALIDQKWVLTGGRCVYGATSFELLFGTISLENGGIVREATYSVTHPDFNLETLENDIGLIRIDDSINLSDKIKIIPIANTNLESDVTVTASGWGALGTSGGIENKLNYVDLKTITNNECKFSYGVLVPDQMVCAMGNRNNGICSGDSGDPLIMKDSSGNAVHVGVASWSSAGGCLTSQPSTYTRTASYKYWIISVIAENV</sequence>
<evidence type="ECO:0000256" key="1">
    <source>
        <dbReference type="SAM" id="SignalP"/>
    </source>
</evidence>
<evidence type="ECO:0000313" key="3">
    <source>
        <dbReference type="EMBL" id="KAJ3643193.1"/>
    </source>
</evidence>
<organism evidence="3 4">
    <name type="scientific">Zophobas morio</name>
    <dbReference type="NCBI Taxonomy" id="2755281"/>
    <lineage>
        <taxon>Eukaryota</taxon>
        <taxon>Metazoa</taxon>
        <taxon>Ecdysozoa</taxon>
        <taxon>Arthropoda</taxon>
        <taxon>Hexapoda</taxon>
        <taxon>Insecta</taxon>
        <taxon>Pterygota</taxon>
        <taxon>Neoptera</taxon>
        <taxon>Endopterygota</taxon>
        <taxon>Coleoptera</taxon>
        <taxon>Polyphaga</taxon>
        <taxon>Cucujiformia</taxon>
        <taxon>Tenebrionidae</taxon>
        <taxon>Zophobas</taxon>
    </lineage>
</organism>
<name>A0AA38M4P8_9CUCU</name>
<dbReference type="InterPro" id="IPR043504">
    <property type="entry name" value="Peptidase_S1_PA_chymotrypsin"/>
</dbReference>
<dbReference type="InterPro" id="IPR001314">
    <property type="entry name" value="Peptidase_S1A"/>
</dbReference>
<keyword evidence="1" id="KW-0732">Signal</keyword>
<dbReference type="InterPro" id="IPR051333">
    <property type="entry name" value="CLIP_Serine_Protease"/>
</dbReference>
<dbReference type="Gene3D" id="2.40.10.10">
    <property type="entry name" value="Trypsin-like serine proteases"/>
    <property type="match status" value="1"/>
</dbReference>
<accession>A0AA38M4P8</accession>
<evidence type="ECO:0000313" key="4">
    <source>
        <dbReference type="Proteomes" id="UP001168821"/>
    </source>
</evidence>
<feature type="domain" description="Peptidase S1" evidence="2">
    <location>
        <begin position="36"/>
        <end position="263"/>
    </location>
</feature>
<dbReference type="GO" id="GO:0006508">
    <property type="term" value="P:proteolysis"/>
    <property type="evidence" value="ECO:0007669"/>
    <property type="project" value="InterPro"/>
</dbReference>
<feature type="signal peptide" evidence="1">
    <location>
        <begin position="1"/>
        <end position="16"/>
    </location>
</feature>